<evidence type="ECO:0000256" key="4">
    <source>
        <dbReference type="ARBA" id="ARBA00022606"/>
    </source>
</evidence>
<feature type="transmembrane region" description="Helical" evidence="13">
    <location>
        <begin position="70"/>
        <end position="93"/>
    </location>
</feature>
<evidence type="ECO:0000256" key="7">
    <source>
        <dbReference type="ARBA" id="ARBA00023040"/>
    </source>
</evidence>
<feature type="transmembrane region" description="Helical" evidence="13">
    <location>
        <begin position="7"/>
        <end position="25"/>
    </location>
</feature>
<dbReference type="Pfam" id="PF05296">
    <property type="entry name" value="TAS2R"/>
    <property type="match status" value="1"/>
</dbReference>
<keyword evidence="8 12" id="KW-0472">Membrane</keyword>
<proteinExistence type="inferred from homology"/>
<evidence type="ECO:0000256" key="12">
    <source>
        <dbReference type="RuleBase" id="RU004424"/>
    </source>
</evidence>
<name>A0A8J6BGL7_ELECQ</name>
<keyword evidence="6 13" id="KW-1133">Transmembrane helix</keyword>
<evidence type="ECO:0000256" key="1">
    <source>
        <dbReference type="ARBA" id="ARBA00004141"/>
    </source>
</evidence>
<keyword evidence="5 12" id="KW-0812">Transmembrane</keyword>
<dbReference type="SUPFAM" id="SSF81321">
    <property type="entry name" value="Family A G protein-coupled receptor-like"/>
    <property type="match status" value="1"/>
</dbReference>
<keyword evidence="10 12" id="KW-0807">Transducer</keyword>
<dbReference type="AlphaFoldDB" id="A0A8J6BGL7"/>
<dbReference type="PANTHER" id="PTHR11394:SF155">
    <property type="entry name" value="TASTE RECEPTOR TYPE 2"/>
    <property type="match status" value="1"/>
</dbReference>
<dbReference type="InterPro" id="IPR007960">
    <property type="entry name" value="TAS2R"/>
</dbReference>
<evidence type="ECO:0000256" key="3">
    <source>
        <dbReference type="ARBA" id="ARBA00022480"/>
    </source>
</evidence>
<comment type="similarity">
    <text evidence="2 11">Belongs to the G-protein coupled receptor T2R family.</text>
</comment>
<keyword evidence="15" id="KW-1185">Reference proteome</keyword>
<dbReference type="GO" id="GO:0004930">
    <property type="term" value="F:G protein-coupled receptor activity"/>
    <property type="evidence" value="ECO:0007669"/>
    <property type="project" value="UniProtKB-KW"/>
</dbReference>
<dbReference type="GO" id="GO:0033038">
    <property type="term" value="F:bitter taste receptor activity"/>
    <property type="evidence" value="ECO:0007669"/>
    <property type="project" value="InterPro"/>
</dbReference>
<evidence type="ECO:0000256" key="10">
    <source>
        <dbReference type="ARBA" id="ARBA00023224"/>
    </source>
</evidence>
<evidence type="ECO:0000256" key="2">
    <source>
        <dbReference type="ARBA" id="ARBA00007376"/>
    </source>
</evidence>
<keyword evidence="9 12" id="KW-0675">Receptor</keyword>
<feature type="transmembrane region" description="Helical" evidence="13">
    <location>
        <begin position="220"/>
        <end position="239"/>
    </location>
</feature>
<dbReference type="OrthoDB" id="9896661at2759"/>
<protein>
    <recommendedName>
        <fullName evidence="12">Taste receptor type 2</fullName>
    </recommendedName>
</protein>
<evidence type="ECO:0000256" key="9">
    <source>
        <dbReference type="ARBA" id="ARBA00023170"/>
    </source>
</evidence>
<feature type="transmembrane region" description="Helical" evidence="13">
    <location>
        <begin position="163"/>
        <end position="192"/>
    </location>
</feature>
<feature type="transmembrane region" description="Helical" evidence="13">
    <location>
        <begin position="245"/>
        <end position="265"/>
    </location>
</feature>
<gene>
    <name evidence="14" type="ORF">GDO78_014763</name>
</gene>
<dbReference type="GO" id="GO:0016020">
    <property type="term" value="C:membrane"/>
    <property type="evidence" value="ECO:0007669"/>
    <property type="project" value="UniProtKB-SubCell"/>
</dbReference>
<evidence type="ECO:0000256" key="5">
    <source>
        <dbReference type="ARBA" id="ARBA00022692"/>
    </source>
</evidence>
<keyword evidence="4 12" id="KW-0716">Sensory transduction</keyword>
<reference evidence="14" key="1">
    <citation type="thesis" date="2020" institute="ProQuest LLC" country="789 East Eisenhower Parkway, Ann Arbor, MI, USA">
        <title>Comparative Genomics and Chromosome Evolution.</title>
        <authorList>
            <person name="Mudd A.B."/>
        </authorList>
    </citation>
    <scope>NUCLEOTIDE SEQUENCE</scope>
    <source>
        <strain evidence="14">HN-11 Male</strain>
        <tissue evidence="14">Kidney and liver</tissue>
    </source>
</reference>
<evidence type="ECO:0000313" key="15">
    <source>
        <dbReference type="Proteomes" id="UP000770717"/>
    </source>
</evidence>
<comment type="caution">
    <text evidence="14">The sequence shown here is derived from an EMBL/GenBank/DDBJ whole genome shotgun (WGS) entry which is preliminary data.</text>
</comment>
<evidence type="ECO:0000256" key="8">
    <source>
        <dbReference type="ARBA" id="ARBA00023136"/>
    </source>
</evidence>
<keyword evidence="3 12" id="KW-0919">Taste</keyword>
<organism evidence="14 15">
    <name type="scientific">Eleutherodactylus coqui</name>
    <name type="common">Puerto Rican coqui</name>
    <dbReference type="NCBI Taxonomy" id="57060"/>
    <lineage>
        <taxon>Eukaryota</taxon>
        <taxon>Metazoa</taxon>
        <taxon>Chordata</taxon>
        <taxon>Craniata</taxon>
        <taxon>Vertebrata</taxon>
        <taxon>Euteleostomi</taxon>
        <taxon>Amphibia</taxon>
        <taxon>Batrachia</taxon>
        <taxon>Anura</taxon>
        <taxon>Neobatrachia</taxon>
        <taxon>Hyloidea</taxon>
        <taxon>Eleutherodactylidae</taxon>
        <taxon>Eleutherodactylinae</taxon>
        <taxon>Eleutherodactylus</taxon>
        <taxon>Eleutherodactylus</taxon>
    </lineage>
</organism>
<dbReference type="PANTHER" id="PTHR11394">
    <property type="entry name" value="TASTE RECEPTOR TYPE 2"/>
    <property type="match status" value="1"/>
</dbReference>
<evidence type="ECO:0000256" key="11">
    <source>
        <dbReference type="RuleBase" id="RU004423"/>
    </source>
</evidence>
<evidence type="ECO:0000256" key="6">
    <source>
        <dbReference type="ARBA" id="ARBA00022989"/>
    </source>
</evidence>
<keyword evidence="7 12" id="KW-0297">G-protein coupled receptor</keyword>
<evidence type="ECO:0000313" key="14">
    <source>
        <dbReference type="EMBL" id="KAG9462183.1"/>
    </source>
</evidence>
<dbReference type="EMBL" id="WNTK01013081">
    <property type="protein sequence ID" value="KAG9462183.1"/>
    <property type="molecule type" value="Genomic_DNA"/>
</dbReference>
<comment type="subcellular location">
    <subcellularLocation>
        <location evidence="1 12">Membrane</location>
        <topology evidence="1 12">Multi-pass membrane protein</topology>
    </subcellularLocation>
</comment>
<sequence length="294" mass="33712">MNIIFSFFLMPTNLFIFTVNILNWAKEKNLQQVDQLITSISVCNLVEEMLKLIKFLNIFLSSLMVTKFQVTLWCVVISCNLWFSTFLCVYFCLKIVNVKQALYMCLQRNFYKILPWIFLSSIMGSVLVNVPFFLKCSETSSNSTVDSSDITTERNFGLIHFCFYHALVFMIFLLIAMLIFSTSAFAVITSLFKHIKQVQQNLGGFRGPNMKAHVQASRTVTVFLFTYIFMFSILTVRLISPAATWSYALYPFFTISKAVSCCSLIKGNRNLDKALSNIFNGFHCAKSNNMEESL</sequence>
<dbReference type="Proteomes" id="UP000770717">
    <property type="component" value="Unassembled WGS sequence"/>
</dbReference>
<evidence type="ECO:0000256" key="13">
    <source>
        <dbReference type="SAM" id="Phobius"/>
    </source>
</evidence>
<feature type="transmembrane region" description="Helical" evidence="13">
    <location>
        <begin position="113"/>
        <end position="134"/>
    </location>
</feature>
<accession>A0A8J6BGL7</accession>